<name>A0A431V0N5_9GAMM</name>
<evidence type="ECO:0000256" key="3">
    <source>
        <dbReference type="ARBA" id="ARBA00022840"/>
    </source>
</evidence>
<dbReference type="AlphaFoldDB" id="A0A431V0N5"/>
<dbReference type="GO" id="GO:0005524">
    <property type="term" value="F:ATP binding"/>
    <property type="evidence" value="ECO:0007669"/>
    <property type="project" value="UniProtKB-UniRule"/>
</dbReference>
<dbReference type="InterPro" id="IPR035434">
    <property type="entry name" value="GCL_bact_plant"/>
</dbReference>
<evidence type="ECO:0000313" key="7">
    <source>
        <dbReference type="Proteomes" id="UP000267400"/>
    </source>
</evidence>
<dbReference type="InterPro" id="IPR006336">
    <property type="entry name" value="GCS2"/>
</dbReference>
<evidence type="ECO:0000256" key="2">
    <source>
        <dbReference type="ARBA" id="ARBA00022741"/>
    </source>
</evidence>
<comment type="similarity">
    <text evidence="4">Belongs to the glutamate--cysteine ligase type 2 family. EgtA subfamily.</text>
</comment>
<dbReference type="EMBL" id="RXNS01000014">
    <property type="protein sequence ID" value="RTR01068.1"/>
    <property type="molecule type" value="Genomic_DNA"/>
</dbReference>
<keyword evidence="2 4" id="KW-0547">Nucleotide-binding</keyword>
<gene>
    <name evidence="6" type="ORF">EKG36_14470</name>
</gene>
<keyword evidence="3 4" id="KW-0067">ATP-binding</keyword>
<comment type="caution">
    <text evidence="6">The sequence shown here is derived from an EMBL/GenBank/DDBJ whole genome shotgun (WGS) entry which is preliminary data.</text>
</comment>
<dbReference type="PANTHER" id="PTHR34378">
    <property type="entry name" value="GLUTAMATE--CYSTEINE LIGASE, CHLOROPLASTIC"/>
    <property type="match status" value="1"/>
</dbReference>
<dbReference type="Gene3D" id="3.30.590.20">
    <property type="match status" value="1"/>
</dbReference>
<proteinExistence type="inferred from homology"/>
<dbReference type="EC" id="6.3.2.2" evidence="4"/>
<dbReference type="Pfam" id="PF04107">
    <property type="entry name" value="GCS2"/>
    <property type="match status" value="1"/>
</dbReference>
<dbReference type="InterPro" id="IPR014746">
    <property type="entry name" value="Gln_synth/guanido_kin_cat_dom"/>
</dbReference>
<dbReference type="GO" id="GO:0006750">
    <property type="term" value="P:glutathione biosynthetic process"/>
    <property type="evidence" value="ECO:0007669"/>
    <property type="project" value="UniProtKB-UniRule"/>
</dbReference>
<organism evidence="6 7">
    <name type="scientific">Halomonas nitroreducens</name>
    <dbReference type="NCBI Taxonomy" id="447425"/>
    <lineage>
        <taxon>Bacteria</taxon>
        <taxon>Pseudomonadati</taxon>
        <taxon>Pseudomonadota</taxon>
        <taxon>Gammaproteobacteria</taxon>
        <taxon>Oceanospirillales</taxon>
        <taxon>Halomonadaceae</taxon>
        <taxon>Halomonas</taxon>
    </lineage>
</organism>
<keyword evidence="1 4" id="KW-0436">Ligase</keyword>
<protein>
    <recommendedName>
        <fullName evidence="4">Glutamate--cysteine ligase</fullName>
        <ecNumber evidence="4">6.3.2.2</ecNumber>
    </recommendedName>
</protein>
<accession>A0A431V0N5</accession>
<evidence type="ECO:0000256" key="1">
    <source>
        <dbReference type="ARBA" id="ARBA00022598"/>
    </source>
</evidence>
<dbReference type="Proteomes" id="UP000267400">
    <property type="component" value="Unassembled WGS sequence"/>
</dbReference>
<sequence length="475" mass="53398">MRDPPVSDARAGVSESRGGHDMAEITEARQLCDDLAAHCKAVDRCLIGVEHEVFLFTRADHRPLPYAGWHGIRAVLEAFQRFGWWPSWEGERLVGLNRGEAAITLEPAGQLELSGAPWADLHGVQAELLGYRRELAEIAEAMGLGVMALGFAPEWTRREMGWVPKSRYRIMRAYMPRVGVHGKDMMTRTCAFQLNVDFCSEEDMRAKFRVAMALQPLVMVALANSPFADGRDSTLTSYRNYVWLHTDSARCGILPLALSPALSFAEFVDRALAVPMYSVARHGEHLDLAGRHFPDMMRGALSELPGERPTLQDWKAHLNTLMHDVRLKDHLELRGNDSLSLEYSLALAAFWTGILYDRQALSGALALVADCDVARLNQLRHELPRYGLTESERIPVAGVYAADSFPEALERALALAEAGLQRRHRLDAQGQDERRYLRPLQAVVALGRSPSEHWRSRYHGRWCGDLRPLYERATL</sequence>
<dbReference type="OrthoDB" id="9780152at2"/>
<keyword evidence="7" id="KW-1185">Reference proteome</keyword>
<dbReference type="SUPFAM" id="SSF55931">
    <property type="entry name" value="Glutamine synthetase/guanido kinase"/>
    <property type="match status" value="1"/>
</dbReference>
<dbReference type="PIRSF" id="PIRSF017901">
    <property type="entry name" value="GCL"/>
    <property type="match status" value="1"/>
</dbReference>
<dbReference type="GO" id="GO:0004357">
    <property type="term" value="F:glutamate-cysteine ligase activity"/>
    <property type="evidence" value="ECO:0007669"/>
    <property type="project" value="UniProtKB-UniRule"/>
</dbReference>
<comment type="function">
    <text evidence="4">Catalyzes the synthesis of gamma-glutamylcysteine (gamma-GC).</text>
</comment>
<comment type="catalytic activity">
    <reaction evidence="4">
        <text>L-cysteine + L-glutamate + ATP = gamma-L-glutamyl-L-cysteine + ADP + phosphate + H(+)</text>
        <dbReference type="Rhea" id="RHEA:13285"/>
        <dbReference type="ChEBI" id="CHEBI:15378"/>
        <dbReference type="ChEBI" id="CHEBI:29985"/>
        <dbReference type="ChEBI" id="CHEBI:30616"/>
        <dbReference type="ChEBI" id="CHEBI:35235"/>
        <dbReference type="ChEBI" id="CHEBI:43474"/>
        <dbReference type="ChEBI" id="CHEBI:58173"/>
        <dbReference type="ChEBI" id="CHEBI:456216"/>
        <dbReference type="EC" id="6.3.2.2"/>
    </reaction>
</comment>
<feature type="region of interest" description="Disordered" evidence="5">
    <location>
        <begin position="1"/>
        <end position="20"/>
    </location>
</feature>
<evidence type="ECO:0000256" key="5">
    <source>
        <dbReference type="SAM" id="MobiDB-lite"/>
    </source>
</evidence>
<evidence type="ECO:0000313" key="6">
    <source>
        <dbReference type="EMBL" id="RTR01068.1"/>
    </source>
</evidence>
<dbReference type="PANTHER" id="PTHR34378:SF1">
    <property type="entry name" value="GLUTAMATE--CYSTEINE LIGASE, CHLOROPLASTIC"/>
    <property type="match status" value="1"/>
</dbReference>
<reference evidence="6 7" key="1">
    <citation type="submission" date="2018-12" db="EMBL/GenBank/DDBJ databases">
        <authorList>
            <person name="Yu L."/>
        </authorList>
    </citation>
    <scope>NUCLEOTIDE SEQUENCE [LARGE SCALE GENOMIC DNA]</scope>
    <source>
        <strain evidence="6 7">11S</strain>
    </source>
</reference>
<evidence type="ECO:0000256" key="4">
    <source>
        <dbReference type="PIRNR" id="PIRNR017901"/>
    </source>
</evidence>